<proteinExistence type="inferred from homology"/>
<keyword evidence="6 11" id="KW-0808">Transferase</keyword>
<evidence type="ECO:0000256" key="2">
    <source>
        <dbReference type="ARBA" id="ARBA00007805"/>
    </source>
</evidence>
<dbReference type="PANTHER" id="PTHR45753">
    <property type="entry name" value="ORNITHINE CARBAMOYLTRANSFERASE, MITOCHONDRIAL"/>
    <property type="match status" value="1"/>
</dbReference>
<evidence type="ECO:0000256" key="5">
    <source>
        <dbReference type="ARBA" id="ARBA00022436"/>
    </source>
</evidence>
<comment type="similarity">
    <text evidence="2">Belongs to the aspartate/ornithine carbamoyltransferase superfamily. OTCase family.</text>
</comment>
<dbReference type="PRINTS" id="PR00102">
    <property type="entry name" value="OTCASE"/>
</dbReference>
<evidence type="ECO:0000313" key="14">
    <source>
        <dbReference type="EMBL" id="MXQ96879.1"/>
    </source>
</evidence>
<name>A0A6B0S325_9CETA</name>
<keyword evidence="15" id="KW-1185">Reference proteome</keyword>
<dbReference type="EMBL" id="VBQZ03000175">
    <property type="protein sequence ID" value="MXQ96879.1"/>
    <property type="molecule type" value="Genomic_DNA"/>
</dbReference>
<dbReference type="GO" id="GO:0019240">
    <property type="term" value="P:citrulline biosynthetic process"/>
    <property type="evidence" value="ECO:0007669"/>
    <property type="project" value="TreeGrafter"/>
</dbReference>
<organism evidence="14 15">
    <name type="scientific">Bos mutus</name>
    <name type="common">wild yak</name>
    <dbReference type="NCBI Taxonomy" id="72004"/>
    <lineage>
        <taxon>Eukaryota</taxon>
        <taxon>Metazoa</taxon>
        <taxon>Chordata</taxon>
        <taxon>Craniata</taxon>
        <taxon>Vertebrata</taxon>
        <taxon>Euteleostomi</taxon>
        <taxon>Mammalia</taxon>
        <taxon>Eutheria</taxon>
        <taxon>Laurasiatheria</taxon>
        <taxon>Artiodactyla</taxon>
        <taxon>Ruminantia</taxon>
        <taxon>Pecora</taxon>
        <taxon>Bovidae</taxon>
        <taxon>Bovinae</taxon>
        <taxon>Bos</taxon>
    </lineage>
</organism>
<dbReference type="SUPFAM" id="SSF53671">
    <property type="entry name" value="Aspartate/ornithine carbamoyltransferase"/>
    <property type="match status" value="1"/>
</dbReference>
<dbReference type="InterPro" id="IPR002292">
    <property type="entry name" value="Orn/put_carbamltrans"/>
</dbReference>
<evidence type="ECO:0000256" key="9">
    <source>
        <dbReference type="ARBA" id="ARBA00045568"/>
    </source>
</evidence>
<protein>
    <recommendedName>
        <fullName evidence="7">Ornithine transcarbamylase, mitochondrial</fullName>
        <ecNumber evidence="4">2.1.3.3</ecNumber>
    </recommendedName>
    <alternativeName>
        <fullName evidence="8">Ornithine carbamoyltransferase, mitochondrial</fullName>
    </alternativeName>
</protein>
<comment type="caution">
    <text evidence="14">The sequence shown here is derived from an EMBL/GenBank/DDBJ whole genome shotgun (WGS) entry which is preliminary data.</text>
</comment>
<dbReference type="PRINTS" id="PR00100">
    <property type="entry name" value="AOTCASE"/>
</dbReference>
<evidence type="ECO:0000256" key="6">
    <source>
        <dbReference type="ARBA" id="ARBA00022679"/>
    </source>
</evidence>
<accession>A0A6B0S325</accession>
<feature type="domain" description="Aspartate/ornithine carbamoyltransferase Asp/Orn-binding" evidence="12">
    <location>
        <begin position="350"/>
        <end position="397"/>
    </location>
</feature>
<dbReference type="InterPro" id="IPR006131">
    <property type="entry name" value="Asp_carbamoyltransf_Asp/Orn-bd"/>
</dbReference>
<evidence type="ECO:0000256" key="10">
    <source>
        <dbReference type="ARBA" id="ARBA00048926"/>
    </source>
</evidence>
<dbReference type="GO" id="GO:0004585">
    <property type="term" value="F:ornithine carbamoyltransferase activity"/>
    <property type="evidence" value="ECO:0007669"/>
    <property type="project" value="UniProtKB-EC"/>
</dbReference>
<dbReference type="InterPro" id="IPR006132">
    <property type="entry name" value="Asp/Orn_carbamoyltranf_P-bd"/>
</dbReference>
<dbReference type="EC" id="2.1.3.3" evidence="4"/>
<dbReference type="Pfam" id="PF00185">
    <property type="entry name" value="OTCace"/>
    <property type="match status" value="2"/>
</dbReference>
<comment type="catalytic activity">
    <reaction evidence="10">
        <text>carbamoyl phosphate + L-ornithine = L-citrulline + phosphate + H(+)</text>
        <dbReference type="Rhea" id="RHEA:19513"/>
        <dbReference type="ChEBI" id="CHEBI:15378"/>
        <dbReference type="ChEBI" id="CHEBI:43474"/>
        <dbReference type="ChEBI" id="CHEBI:46911"/>
        <dbReference type="ChEBI" id="CHEBI:57743"/>
        <dbReference type="ChEBI" id="CHEBI:58228"/>
        <dbReference type="EC" id="2.1.3.3"/>
    </reaction>
    <physiologicalReaction direction="right-to-left" evidence="10">
        <dbReference type="Rhea" id="RHEA:19515"/>
    </physiologicalReaction>
</comment>
<comment type="subunit">
    <text evidence="3">Homotrimer.</text>
</comment>
<evidence type="ECO:0000259" key="13">
    <source>
        <dbReference type="Pfam" id="PF02729"/>
    </source>
</evidence>
<evidence type="ECO:0000256" key="1">
    <source>
        <dbReference type="ARBA" id="ARBA00004695"/>
    </source>
</evidence>
<sequence length="462" mass="52163">MLTLKAQIRDRRALKKRIYDFYQILKSAKMRSSSFPEIPVSPSICHRTDFENIRSTTTDERMSEGEPLDWPLSCPDRLQGEEHLVDPTGYLGAAFSTAQNHPLHDQKMLFHLRTLLNNAALRNGHNFVVRNFRKLCKARDQERKGRDVSLGQECGQPLQNKVQLKGRDLLTLKNFTGEEIKYMLWLSADLKFRIKQKGEYLPLLQGKSLGMIFEKRSTRTRLSTETGFALLGGHPCFLTTDDIHLGVNESLTDTARVLSSMTDAVLARVYKQSDLDLLAKEASIPIVNGLSDLYHPIQILADYLTLQEHYSSLKGLTLSWIGDGNNILHSIMMSAAKFGMHLQVATPKTAKVAAPDWTFLHCLPRKPEEVDDEVFYSPRSLVFPEAENRKWTIMVLMQGKDDPILIESGYTGQDKVSSVIHGNLSTLFMLVLHSSKEYLVALTDSEDAASTSFEYLDGKGIK</sequence>
<gene>
    <name evidence="14" type="ORF">E5288_WYG009944</name>
</gene>
<evidence type="ECO:0000259" key="12">
    <source>
        <dbReference type="Pfam" id="PF00185"/>
    </source>
</evidence>
<dbReference type="Proteomes" id="UP000322234">
    <property type="component" value="Unassembled WGS sequence"/>
</dbReference>
<dbReference type="GO" id="GO:0005739">
    <property type="term" value="C:mitochondrion"/>
    <property type="evidence" value="ECO:0007669"/>
    <property type="project" value="TreeGrafter"/>
</dbReference>
<keyword evidence="5" id="KW-0835">Urea cycle</keyword>
<evidence type="ECO:0000256" key="4">
    <source>
        <dbReference type="ARBA" id="ARBA00013007"/>
    </source>
</evidence>
<dbReference type="InterPro" id="IPR006130">
    <property type="entry name" value="Asp/Orn_carbamoylTrfase"/>
</dbReference>
<dbReference type="GO" id="GO:0016597">
    <property type="term" value="F:amino acid binding"/>
    <property type="evidence" value="ECO:0007669"/>
    <property type="project" value="InterPro"/>
</dbReference>
<evidence type="ECO:0000256" key="7">
    <source>
        <dbReference type="ARBA" id="ARBA00024094"/>
    </source>
</evidence>
<reference evidence="14" key="1">
    <citation type="submission" date="2019-10" db="EMBL/GenBank/DDBJ databases">
        <title>The sequence and de novo assembly of the wild yak genome.</title>
        <authorList>
            <person name="Liu Y."/>
        </authorList>
    </citation>
    <scope>NUCLEOTIDE SEQUENCE [LARGE SCALE GENOMIC DNA]</scope>
    <source>
        <strain evidence="14">WY2019</strain>
    </source>
</reference>
<evidence type="ECO:0000313" key="15">
    <source>
        <dbReference type="Proteomes" id="UP000322234"/>
    </source>
</evidence>
<dbReference type="FunFam" id="3.40.50.1370:FF:000010">
    <property type="entry name" value="Ornithine carbamoyltransferase, mitochondrial"/>
    <property type="match status" value="1"/>
</dbReference>
<comment type="pathway">
    <text evidence="1">Nitrogen metabolism; urea cycle; L-citrulline from L-ornithine and carbamoyl phosphate: step 1/1.</text>
</comment>
<dbReference type="Gene3D" id="3.40.50.1370">
    <property type="entry name" value="Aspartate/ornithine carbamoyltransferase"/>
    <property type="match status" value="3"/>
</dbReference>
<dbReference type="AlphaFoldDB" id="A0A6B0S325"/>
<evidence type="ECO:0000256" key="11">
    <source>
        <dbReference type="RuleBase" id="RU003634"/>
    </source>
</evidence>
<dbReference type="InterPro" id="IPR036901">
    <property type="entry name" value="Asp/Orn_carbamoylTrfase_sf"/>
</dbReference>
<dbReference type="UniPathway" id="UPA00158">
    <property type="reaction ID" value="UER00271"/>
</dbReference>
<dbReference type="Pfam" id="PF02729">
    <property type="entry name" value="OTCace_N"/>
    <property type="match status" value="1"/>
</dbReference>
<dbReference type="PROSITE" id="PS00097">
    <property type="entry name" value="CARBAMOYLTRANSFERASE"/>
    <property type="match status" value="1"/>
</dbReference>
<feature type="domain" description="Aspartate/ornithine carbamoyltransferase carbamoyl-P binding" evidence="13">
    <location>
        <begin position="167"/>
        <end position="308"/>
    </location>
</feature>
<dbReference type="PANTHER" id="PTHR45753:SF3">
    <property type="entry name" value="ORNITHINE TRANSCARBAMYLASE, MITOCHONDRIAL"/>
    <property type="match status" value="1"/>
</dbReference>
<comment type="function">
    <text evidence="9">Catalyzes the second step of the urea cycle, the condensation of carbamoyl phosphate with L-ornithine to form L-citrulline. The urea cycle ensures the detoxification of ammonia by converting it to urea for excretion.</text>
</comment>
<dbReference type="GO" id="GO:0000050">
    <property type="term" value="P:urea cycle"/>
    <property type="evidence" value="ECO:0007669"/>
    <property type="project" value="UniProtKB-UniPathway"/>
</dbReference>
<evidence type="ECO:0000256" key="3">
    <source>
        <dbReference type="ARBA" id="ARBA00011233"/>
    </source>
</evidence>
<evidence type="ECO:0000256" key="8">
    <source>
        <dbReference type="ARBA" id="ARBA00031392"/>
    </source>
</evidence>
<dbReference type="GO" id="GO:0042450">
    <property type="term" value="P:L-arginine biosynthetic process via ornithine"/>
    <property type="evidence" value="ECO:0007669"/>
    <property type="project" value="TreeGrafter"/>
</dbReference>
<feature type="domain" description="Aspartate/ornithine carbamoyltransferase Asp/Orn-binding" evidence="12">
    <location>
        <begin position="314"/>
        <end position="349"/>
    </location>
</feature>